<feature type="region of interest" description="Disordered" evidence="1">
    <location>
        <begin position="1"/>
        <end position="21"/>
    </location>
</feature>
<evidence type="ECO:0000313" key="3">
    <source>
        <dbReference type="Proteomes" id="UP001281761"/>
    </source>
</evidence>
<accession>A0ABQ9XLG7</accession>
<dbReference type="EMBL" id="JARBJD010000101">
    <property type="protein sequence ID" value="KAK2952594.1"/>
    <property type="molecule type" value="Genomic_DNA"/>
</dbReference>
<reference evidence="2 3" key="1">
    <citation type="journal article" date="2022" name="bioRxiv">
        <title>Genomics of Preaxostyla Flagellates Illuminates Evolutionary Transitions and the Path Towards Mitochondrial Loss.</title>
        <authorList>
            <person name="Novak L.V.F."/>
            <person name="Treitli S.C."/>
            <person name="Pyrih J."/>
            <person name="Halakuc P."/>
            <person name="Pipaliya S.V."/>
            <person name="Vacek V."/>
            <person name="Brzon O."/>
            <person name="Soukal P."/>
            <person name="Eme L."/>
            <person name="Dacks J.B."/>
            <person name="Karnkowska A."/>
            <person name="Elias M."/>
            <person name="Hampl V."/>
        </authorList>
    </citation>
    <scope>NUCLEOTIDE SEQUENCE [LARGE SCALE GENOMIC DNA]</scope>
    <source>
        <strain evidence="2">NAU3</strain>
        <tissue evidence="2">Gut</tissue>
    </source>
</reference>
<keyword evidence="3" id="KW-1185">Reference proteome</keyword>
<evidence type="ECO:0000256" key="1">
    <source>
        <dbReference type="SAM" id="MobiDB-lite"/>
    </source>
</evidence>
<gene>
    <name evidence="2" type="ORF">BLNAU_12422</name>
</gene>
<comment type="caution">
    <text evidence="2">The sequence shown here is derived from an EMBL/GenBank/DDBJ whole genome shotgun (WGS) entry which is preliminary data.</text>
</comment>
<dbReference type="Proteomes" id="UP001281761">
    <property type="component" value="Unassembled WGS sequence"/>
</dbReference>
<protein>
    <submittedName>
        <fullName evidence="2">Uncharacterized protein</fullName>
    </submittedName>
</protein>
<proteinExistence type="predicted"/>
<evidence type="ECO:0000313" key="2">
    <source>
        <dbReference type="EMBL" id="KAK2952594.1"/>
    </source>
</evidence>
<name>A0ABQ9XLG7_9EUKA</name>
<sequence>MISEHSVVSEAISPSDLNTPASRDLSNISSLLEALQCDDEDIIVSTLQELQKVVSECGDADLFNDWCRFLSPLCCGTHSSDLLVSPFHFCSFSLFRLN</sequence>
<organism evidence="2 3">
    <name type="scientific">Blattamonas nauphoetae</name>
    <dbReference type="NCBI Taxonomy" id="2049346"/>
    <lineage>
        <taxon>Eukaryota</taxon>
        <taxon>Metamonada</taxon>
        <taxon>Preaxostyla</taxon>
        <taxon>Oxymonadida</taxon>
        <taxon>Blattamonas</taxon>
    </lineage>
</organism>